<dbReference type="Proteomes" id="UP000663838">
    <property type="component" value="Unassembled WGS sequence"/>
</dbReference>
<dbReference type="AlphaFoldDB" id="A0A820WHB3"/>
<feature type="transmembrane region" description="Helical" evidence="1">
    <location>
        <begin position="35"/>
        <end position="56"/>
    </location>
</feature>
<dbReference type="InterPro" id="IPR019169">
    <property type="entry name" value="Transmembrane_26"/>
</dbReference>
<dbReference type="PANTHER" id="PTHR22168">
    <property type="entry name" value="TMEM26 PROTEIN"/>
    <property type="match status" value="1"/>
</dbReference>
<proteinExistence type="predicted"/>
<feature type="transmembrane region" description="Helical" evidence="1">
    <location>
        <begin position="311"/>
        <end position="330"/>
    </location>
</feature>
<accession>A0A820WHB3</accession>
<keyword evidence="1" id="KW-0472">Membrane</keyword>
<evidence type="ECO:0000313" key="3">
    <source>
        <dbReference type="EMBL" id="CAF4518235.1"/>
    </source>
</evidence>
<evidence type="ECO:0000256" key="1">
    <source>
        <dbReference type="SAM" id="Phobius"/>
    </source>
</evidence>
<keyword evidence="1" id="KW-0812">Transmembrane</keyword>
<dbReference type="PANTHER" id="PTHR22168:SF3">
    <property type="entry name" value="TRANSMEMBRANE PROTEIN 26"/>
    <property type="match status" value="1"/>
</dbReference>
<organism evidence="3 4">
    <name type="scientific">Rotaria socialis</name>
    <dbReference type="NCBI Taxonomy" id="392032"/>
    <lineage>
        <taxon>Eukaryota</taxon>
        <taxon>Metazoa</taxon>
        <taxon>Spiralia</taxon>
        <taxon>Gnathifera</taxon>
        <taxon>Rotifera</taxon>
        <taxon>Eurotatoria</taxon>
        <taxon>Bdelloidea</taxon>
        <taxon>Philodinida</taxon>
        <taxon>Philodinidae</taxon>
        <taxon>Rotaria</taxon>
    </lineage>
</organism>
<evidence type="ECO:0000313" key="2">
    <source>
        <dbReference type="EMBL" id="CAF3748871.1"/>
    </source>
</evidence>
<keyword evidence="1" id="KW-1133">Transmembrane helix</keyword>
<feature type="transmembrane region" description="Helical" evidence="1">
    <location>
        <begin position="68"/>
        <end position="88"/>
    </location>
</feature>
<gene>
    <name evidence="2" type="ORF">KIK155_LOCUS29586</name>
    <name evidence="3" type="ORF">TOA249_LOCUS4809</name>
</gene>
<name>A0A820WHB3_9BILA</name>
<comment type="caution">
    <text evidence="3">The sequence shown here is derived from an EMBL/GenBank/DDBJ whole genome shotgun (WGS) entry which is preliminary data.</text>
</comment>
<reference evidence="3" key="1">
    <citation type="submission" date="2021-02" db="EMBL/GenBank/DDBJ databases">
        <authorList>
            <person name="Nowell W R."/>
        </authorList>
    </citation>
    <scope>NUCLEOTIDE SEQUENCE</scope>
</reference>
<protein>
    <submittedName>
        <fullName evidence="3">Uncharacterized protein</fullName>
    </submittedName>
</protein>
<dbReference type="EMBL" id="CAJNYV010005551">
    <property type="protein sequence ID" value="CAF3748871.1"/>
    <property type="molecule type" value="Genomic_DNA"/>
</dbReference>
<dbReference type="EMBL" id="CAJOBS010000187">
    <property type="protein sequence ID" value="CAF4518235.1"/>
    <property type="molecule type" value="Genomic_DNA"/>
</dbReference>
<feature type="transmembrane region" description="Helical" evidence="1">
    <location>
        <begin position="228"/>
        <end position="247"/>
    </location>
</feature>
<feature type="transmembrane region" description="Helical" evidence="1">
    <location>
        <begin position="6"/>
        <end position="28"/>
    </location>
</feature>
<evidence type="ECO:0000313" key="4">
    <source>
        <dbReference type="Proteomes" id="UP000663838"/>
    </source>
</evidence>
<sequence length="460" mass="53075">MHGLTIVKSLLVRVLLLAHGLLCTWRVIDTNDNQYCWIILVGLGFLLVETGIVIWLRNGHEFKTYVVSNVAVCIIFYLSCIIPSLWLIHIETANRKLFYLAEDKLNARATPPPIHYRQQHSISNSTLLSDGPSAQMSHLLAATTPVIISIGHVECHDKAWYYMDEQRWLDALQETMFIVLCVTRLVISREHMSVPKSGIVLFVTLVNSIDLLAMSHSLQYHDIIIERIWMYVGLALLSIGLFQMAFIDTDGLAPITDRSTLDDKRKLSKRIHFLQDQTICPLFRSLFIHDGLLLLYRTLLVARIRCSKPTIIFFMAKNVLVMTLHCYRVYRISKDRHKKRKFAAYENLINATTMSRKYRHPFYGFEKDRPRKQQQNQQRLLHRTLRQPMSINHRRMAKTPRTLRTFSLNSISYPFARRRNDGGRARTAFALYGLPFQAPEAPQPATISSASSLIAKAFVH</sequence>
<dbReference type="Proteomes" id="UP000663865">
    <property type="component" value="Unassembled WGS sequence"/>
</dbReference>
<dbReference type="Pfam" id="PF09772">
    <property type="entry name" value="Tmem26"/>
    <property type="match status" value="1"/>
</dbReference>